<evidence type="ECO:0000313" key="28">
    <source>
        <dbReference type="Proteomes" id="UP001501326"/>
    </source>
</evidence>
<evidence type="ECO:0000256" key="23">
    <source>
        <dbReference type="SAM" id="MobiDB-lite"/>
    </source>
</evidence>
<dbReference type="InterPro" id="IPR025291">
    <property type="entry name" value="DUF4153"/>
</dbReference>
<evidence type="ECO:0000256" key="14">
    <source>
        <dbReference type="ARBA" id="ARBA00022842"/>
    </source>
</evidence>
<feature type="domain" description="HAMP" evidence="26">
    <location>
        <begin position="63"/>
        <end position="115"/>
    </location>
</feature>
<dbReference type="Pfam" id="PF00672">
    <property type="entry name" value="HAMP"/>
    <property type="match status" value="1"/>
</dbReference>
<dbReference type="Gene3D" id="1.10.287.130">
    <property type="match status" value="1"/>
</dbReference>
<evidence type="ECO:0000256" key="18">
    <source>
        <dbReference type="ARBA" id="ARBA00023016"/>
    </source>
</evidence>
<keyword evidence="19" id="KW-0843">Virulence</keyword>
<dbReference type="EC" id="2.7.13.3" evidence="5"/>
<feature type="transmembrane region" description="Helical" evidence="24">
    <location>
        <begin position="637"/>
        <end position="655"/>
    </location>
</feature>
<dbReference type="CDD" id="cd06225">
    <property type="entry name" value="HAMP"/>
    <property type="match status" value="1"/>
</dbReference>
<feature type="transmembrane region" description="Helical" evidence="24">
    <location>
        <begin position="550"/>
        <end position="572"/>
    </location>
</feature>
<evidence type="ECO:0000313" key="27">
    <source>
        <dbReference type="EMBL" id="GAA2737230.1"/>
    </source>
</evidence>
<dbReference type="Pfam" id="PF02518">
    <property type="entry name" value="HATPase_c"/>
    <property type="match status" value="1"/>
</dbReference>
<dbReference type="InterPro" id="IPR005467">
    <property type="entry name" value="His_kinase_dom"/>
</dbReference>
<name>A0ABN3UQC4_9MICO</name>
<feature type="transmembrane region" description="Helical" evidence="24">
    <location>
        <begin position="699"/>
        <end position="721"/>
    </location>
</feature>
<feature type="transmembrane region" description="Helical" evidence="24">
    <location>
        <begin position="514"/>
        <end position="538"/>
    </location>
</feature>
<dbReference type="SMART" id="SM00304">
    <property type="entry name" value="HAMP"/>
    <property type="match status" value="1"/>
</dbReference>
<accession>A0ABN3UQC4</accession>
<dbReference type="Pfam" id="PF13687">
    <property type="entry name" value="DUF4153"/>
    <property type="match status" value="1"/>
</dbReference>
<dbReference type="SUPFAM" id="SSF158472">
    <property type="entry name" value="HAMP domain-like"/>
    <property type="match status" value="1"/>
</dbReference>
<evidence type="ECO:0000256" key="11">
    <source>
        <dbReference type="ARBA" id="ARBA00022777"/>
    </source>
</evidence>
<comment type="caution">
    <text evidence="27">The sequence shown here is derived from an EMBL/GenBank/DDBJ whole genome shotgun (WGS) entry which is preliminary data.</text>
</comment>
<dbReference type="SMART" id="SM00387">
    <property type="entry name" value="HATPase_c"/>
    <property type="match status" value="1"/>
</dbReference>
<feature type="transmembrane region" description="Helical" evidence="24">
    <location>
        <begin position="593"/>
        <end position="617"/>
    </location>
</feature>
<dbReference type="CDD" id="cd00075">
    <property type="entry name" value="HATPase"/>
    <property type="match status" value="1"/>
</dbReference>
<dbReference type="SMART" id="SM00388">
    <property type="entry name" value="HisKA"/>
    <property type="match status" value="1"/>
</dbReference>
<dbReference type="SUPFAM" id="SSF47384">
    <property type="entry name" value="Homodimeric domain of signal transducing histidine kinase"/>
    <property type="match status" value="1"/>
</dbReference>
<evidence type="ECO:0000259" key="26">
    <source>
        <dbReference type="PROSITE" id="PS50885"/>
    </source>
</evidence>
<dbReference type="PANTHER" id="PTHR44936">
    <property type="entry name" value="SENSOR PROTEIN CREC"/>
    <property type="match status" value="1"/>
</dbReference>
<keyword evidence="17" id="KW-0902">Two-component regulatory system</keyword>
<keyword evidence="16 24" id="KW-1133">Transmembrane helix</keyword>
<dbReference type="SUPFAM" id="SSF55874">
    <property type="entry name" value="ATPase domain of HSP90 chaperone/DNA topoisomerase II/histidine kinase"/>
    <property type="match status" value="1"/>
</dbReference>
<keyword evidence="28" id="KW-1185">Reference proteome</keyword>
<evidence type="ECO:0000256" key="21">
    <source>
        <dbReference type="ARBA" id="ARBA00040454"/>
    </source>
</evidence>
<sequence length="843" mass="89098">MNYDLRPLDRARSIKTKLGLLVAVTIAVASVLAVVGTRLGLSPWATVPVAVAAALVVTQLLARGMTSPLREMTVAAQRMAQGDYSQRVRATSGDEVGELARAFNRMSATLELVDRHRRDLVANVSHELRTPISALQAVLENLADGVSQPGPDELRSALAQTERLGRLVGDLLDLSRVEEGVTPLAVTTVDLADLLDDAVAQARVDALRYSVVVSPPGLAITADPDRLHQLLANLLDNAARHSPADGEIRVAATRDGELVRLDVADDGPGIAPAERGLVFERFTTSSTQSSGTGLGLAISRWVVQLHGGTIAVADSDHGCRIQVLLPTDPTRPSLTKEPVMSTLTPPAPPAAPPPSAPARDTLESYWPDDHHRRPGLVGAAALVGVVAALVLPDRRAGLGTALVFAAICGVVLATRLRRREGRRWAWPDLADVALVVLLLLTLVLRDAAWITVLCLLAALALVAVGSTRATSVLGTIGSAAAVPLAALRGLPWLGRTLRPRHGTQSWLPAVRTALLSAVLLLVFGALFASADALFASWVDAITPDITWNDLPARAVLALFIASGTLAAAYVGLTRPAVDRLQPRLRPSRRDFEWLAPIGVVNAVFAAFLVAQATALFGGHDYLQRTTGLTYADYVHEGFGQLTAATVLTLTVVAWASHKAPPSRRRDVALGALCLMTIVVVVSALHRMSLYEEAYGFTRLRLLVTVFEGWLGVVVVLVLVAGVIGGRRWLVPVAVRAGALGLLGLALVNPDLYIAEHNLSRTQATTPVDYAYLGSLSADALPAIVALPDAEFSCAIDGLEAPGGGDWLEWNLSRHRAADQLAERTSSGVTSGTAPSTGTCSTTP</sequence>
<dbReference type="Gene3D" id="3.30.565.10">
    <property type="entry name" value="Histidine kinase-like ATPase, C-terminal domain"/>
    <property type="match status" value="1"/>
</dbReference>
<feature type="compositionally biased region" description="Polar residues" evidence="23">
    <location>
        <begin position="822"/>
        <end position="843"/>
    </location>
</feature>
<evidence type="ECO:0000256" key="8">
    <source>
        <dbReference type="ARBA" id="ARBA00022679"/>
    </source>
</evidence>
<evidence type="ECO:0000256" key="12">
    <source>
        <dbReference type="ARBA" id="ARBA00022801"/>
    </source>
</evidence>
<keyword evidence="18" id="KW-0346">Stress response</keyword>
<feature type="region of interest" description="Disordered" evidence="23">
    <location>
        <begin position="820"/>
        <end position="843"/>
    </location>
</feature>
<evidence type="ECO:0000256" key="4">
    <source>
        <dbReference type="ARBA" id="ARBA00004651"/>
    </source>
</evidence>
<keyword evidence="6" id="KW-1003">Cell membrane</keyword>
<evidence type="ECO:0000256" key="5">
    <source>
        <dbReference type="ARBA" id="ARBA00012438"/>
    </source>
</evidence>
<dbReference type="InterPro" id="IPR003594">
    <property type="entry name" value="HATPase_dom"/>
</dbReference>
<dbReference type="EMBL" id="BAAARN010000002">
    <property type="protein sequence ID" value="GAA2737230.1"/>
    <property type="molecule type" value="Genomic_DNA"/>
</dbReference>
<keyword evidence="13" id="KW-0067">ATP-binding</keyword>
<feature type="transmembrane region" description="Helical" evidence="24">
    <location>
        <begin position="728"/>
        <end position="747"/>
    </location>
</feature>
<evidence type="ECO:0000256" key="1">
    <source>
        <dbReference type="ARBA" id="ARBA00000085"/>
    </source>
</evidence>
<dbReference type="Gene3D" id="6.10.340.10">
    <property type="match status" value="1"/>
</dbReference>
<proteinExistence type="predicted"/>
<evidence type="ECO:0000256" key="24">
    <source>
        <dbReference type="SAM" id="Phobius"/>
    </source>
</evidence>
<dbReference type="InterPro" id="IPR036890">
    <property type="entry name" value="HATPase_C_sf"/>
</dbReference>
<comment type="cofactor">
    <cofactor evidence="3">
        <name>Mg(2+)</name>
        <dbReference type="ChEBI" id="CHEBI:18420"/>
    </cofactor>
</comment>
<dbReference type="InterPro" id="IPR050980">
    <property type="entry name" value="2C_sensor_his_kinase"/>
</dbReference>
<feature type="transmembrane region" description="Helical" evidence="24">
    <location>
        <begin position="43"/>
        <end position="62"/>
    </location>
</feature>
<keyword evidence="15" id="KW-0904">Protein phosphatase</keyword>
<evidence type="ECO:0000256" key="10">
    <source>
        <dbReference type="ARBA" id="ARBA00022741"/>
    </source>
</evidence>
<evidence type="ECO:0000256" key="17">
    <source>
        <dbReference type="ARBA" id="ARBA00023012"/>
    </source>
</evidence>
<feature type="compositionally biased region" description="Pro residues" evidence="23">
    <location>
        <begin position="345"/>
        <end position="356"/>
    </location>
</feature>
<dbReference type="RefSeq" id="WP_344193588.1">
    <property type="nucleotide sequence ID" value="NZ_BAAARN010000002.1"/>
</dbReference>
<dbReference type="InterPro" id="IPR036097">
    <property type="entry name" value="HisK_dim/P_sf"/>
</dbReference>
<keyword evidence="10" id="KW-0547">Nucleotide-binding</keyword>
<evidence type="ECO:0000256" key="16">
    <source>
        <dbReference type="ARBA" id="ARBA00022989"/>
    </source>
</evidence>
<gene>
    <name evidence="27" type="ORF">GCM10009867_23610</name>
</gene>
<evidence type="ECO:0000256" key="7">
    <source>
        <dbReference type="ARBA" id="ARBA00022553"/>
    </source>
</evidence>
<evidence type="ECO:0000259" key="25">
    <source>
        <dbReference type="PROSITE" id="PS50109"/>
    </source>
</evidence>
<dbReference type="PRINTS" id="PR00344">
    <property type="entry name" value="BCTRLSENSOR"/>
</dbReference>
<organism evidence="27 28">
    <name type="scientific">Pedococcus aerophilus</name>
    <dbReference type="NCBI Taxonomy" id="436356"/>
    <lineage>
        <taxon>Bacteria</taxon>
        <taxon>Bacillati</taxon>
        <taxon>Actinomycetota</taxon>
        <taxon>Actinomycetes</taxon>
        <taxon>Micrococcales</taxon>
        <taxon>Intrasporangiaceae</taxon>
        <taxon>Pedococcus</taxon>
    </lineage>
</organism>
<reference evidence="27 28" key="1">
    <citation type="journal article" date="2019" name="Int. J. Syst. Evol. Microbiol.">
        <title>The Global Catalogue of Microorganisms (GCM) 10K type strain sequencing project: providing services to taxonomists for standard genome sequencing and annotation.</title>
        <authorList>
            <consortium name="The Broad Institute Genomics Platform"/>
            <consortium name="The Broad Institute Genome Sequencing Center for Infectious Disease"/>
            <person name="Wu L."/>
            <person name="Ma J."/>
        </authorList>
    </citation>
    <scope>NUCLEOTIDE SEQUENCE [LARGE SCALE GENOMIC DNA]</scope>
    <source>
        <strain evidence="27 28">JCM 16378</strain>
    </source>
</reference>
<evidence type="ECO:0000256" key="9">
    <source>
        <dbReference type="ARBA" id="ARBA00022692"/>
    </source>
</evidence>
<evidence type="ECO:0000256" key="13">
    <source>
        <dbReference type="ARBA" id="ARBA00022840"/>
    </source>
</evidence>
<dbReference type="InterPro" id="IPR003660">
    <property type="entry name" value="HAMP_dom"/>
</dbReference>
<dbReference type="Pfam" id="PF00512">
    <property type="entry name" value="HisKA"/>
    <property type="match status" value="1"/>
</dbReference>
<protein>
    <recommendedName>
        <fullName evidence="21">Signal transduction histidine-protein kinase/phosphatase MprB</fullName>
        <ecNumber evidence="5">2.7.13.3</ecNumber>
    </recommendedName>
    <alternativeName>
        <fullName evidence="22">Mycobacterial persistence regulator B</fullName>
    </alternativeName>
</protein>
<feature type="transmembrane region" description="Helical" evidence="24">
    <location>
        <begin position="469"/>
        <end position="493"/>
    </location>
</feature>
<evidence type="ECO:0000256" key="19">
    <source>
        <dbReference type="ARBA" id="ARBA00023026"/>
    </source>
</evidence>
<comment type="catalytic activity">
    <reaction evidence="1">
        <text>ATP + protein L-histidine = ADP + protein N-phospho-L-histidine.</text>
        <dbReference type="EC" id="2.7.13.3"/>
    </reaction>
</comment>
<keyword evidence="20" id="KW-0464">Manganese</keyword>
<keyword evidence="24" id="KW-0472">Membrane</keyword>
<dbReference type="PROSITE" id="PS50885">
    <property type="entry name" value="HAMP"/>
    <property type="match status" value="1"/>
</dbReference>
<dbReference type="PANTHER" id="PTHR44936:SF9">
    <property type="entry name" value="SENSOR PROTEIN CREC"/>
    <property type="match status" value="1"/>
</dbReference>
<dbReference type="InterPro" id="IPR003661">
    <property type="entry name" value="HisK_dim/P_dom"/>
</dbReference>
<feature type="region of interest" description="Disordered" evidence="23">
    <location>
        <begin position="328"/>
        <end position="359"/>
    </location>
</feature>
<comment type="cofactor">
    <cofactor evidence="2">
        <name>Mn(2+)</name>
        <dbReference type="ChEBI" id="CHEBI:29035"/>
    </cofactor>
</comment>
<feature type="domain" description="Histidine kinase" evidence="25">
    <location>
        <begin position="123"/>
        <end position="329"/>
    </location>
</feature>
<dbReference type="PROSITE" id="PS50109">
    <property type="entry name" value="HIS_KIN"/>
    <property type="match status" value="1"/>
</dbReference>
<keyword evidence="12" id="KW-0378">Hydrolase</keyword>
<evidence type="ECO:0000256" key="3">
    <source>
        <dbReference type="ARBA" id="ARBA00001946"/>
    </source>
</evidence>
<comment type="subcellular location">
    <subcellularLocation>
        <location evidence="4">Cell membrane</location>
        <topology evidence="4">Multi-pass membrane protein</topology>
    </subcellularLocation>
</comment>
<dbReference type="CDD" id="cd00082">
    <property type="entry name" value="HisKA"/>
    <property type="match status" value="1"/>
</dbReference>
<evidence type="ECO:0000256" key="22">
    <source>
        <dbReference type="ARBA" id="ARBA00041776"/>
    </source>
</evidence>
<keyword evidence="14" id="KW-0460">Magnesium</keyword>
<feature type="transmembrane region" description="Helical" evidence="24">
    <location>
        <begin position="434"/>
        <end position="463"/>
    </location>
</feature>
<dbReference type="Proteomes" id="UP001501326">
    <property type="component" value="Unassembled WGS sequence"/>
</dbReference>
<evidence type="ECO:0000256" key="2">
    <source>
        <dbReference type="ARBA" id="ARBA00001936"/>
    </source>
</evidence>
<keyword evidence="8" id="KW-0808">Transferase</keyword>
<feature type="transmembrane region" description="Helical" evidence="24">
    <location>
        <begin position="397"/>
        <end position="414"/>
    </location>
</feature>
<keyword evidence="11" id="KW-0418">Kinase</keyword>
<evidence type="ECO:0000256" key="15">
    <source>
        <dbReference type="ARBA" id="ARBA00022912"/>
    </source>
</evidence>
<evidence type="ECO:0000256" key="20">
    <source>
        <dbReference type="ARBA" id="ARBA00023211"/>
    </source>
</evidence>
<keyword evidence="9 24" id="KW-0812">Transmembrane</keyword>
<feature type="transmembrane region" description="Helical" evidence="24">
    <location>
        <begin position="667"/>
        <end position="687"/>
    </location>
</feature>
<evidence type="ECO:0000256" key="6">
    <source>
        <dbReference type="ARBA" id="ARBA00022475"/>
    </source>
</evidence>
<dbReference type="InterPro" id="IPR004358">
    <property type="entry name" value="Sig_transdc_His_kin-like_C"/>
</dbReference>
<keyword evidence="7" id="KW-0597">Phosphoprotein</keyword>
<feature type="transmembrane region" description="Helical" evidence="24">
    <location>
        <begin position="374"/>
        <end position="391"/>
    </location>
</feature>